<evidence type="ECO:0000313" key="5">
    <source>
        <dbReference type="Proteomes" id="UP001174934"/>
    </source>
</evidence>
<keyword evidence="5" id="KW-1185">Reference proteome</keyword>
<evidence type="ECO:0000313" key="4">
    <source>
        <dbReference type="EMBL" id="KAK0621474.1"/>
    </source>
</evidence>
<dbReference type="GO" id="GO:0008270">
    <property type="term" value="F:zinc ion binding"/>
    <property type="evidence" value="ECO:0007669"/>
    <property type="project" value="InterPro"/>
</dbReference>
<keyword evidence="1" id="KW-0539">Nucleus</keyword>
<dbReference type="InterPro" id="IPR036864">
    <property type="entry name" value="Zn2-C6_fun-type_DNA-bd_sf"/>
</dbReference>
<dbReference type="GO" id="GO:0000981">
    <property type="term" value="F:DNA-binding transcription factor activity, RNA polymerase II-specific"/>
    <property type="evidence" value="ECO:0007669"/>
    <property type="project" value="InterPro"/>
</dbReference>
<gene>
    <name evidence="4" type="ORF">B0T17DRAFT_534179</name>
</gene>
<sequence>MTATGMDLFPASFFESFQTQPMGQSMGGMSGGISGISQAFENFDFPITQNYQSSADVPPWNSLIYVTEDPAAAGLVSPSLSSSSHHNQLQQYQQHQQYSPSISVSVSPPASSASPKSPIINLKREASVSDRNSNRNSTTTTTTAPITIRKVRGDNARVSKKKSTFSSSTAADSSPLSSTGSNSSKGSAGASKFFIVTPDSVFQHANKPNPFECFEEQHRQSQRGRKGPLANDTKESALEVRRQGACFCCHARKVKCDKERPCRNCKKLTMQVPQVICWRFQDFQRVLFPEFIRGHFRKDEMHKFVTDNIEAFTVGGQDKPCTVELFSGKRFSATLSIRAKFFTAKTNEVLRHWHMQVVRNAVDLQSRDAAPIGLDMTESGSGGGGGGSAQQQRDELRKKTREYIQAIVGEPAYAELVTESQRHTTLPRKVLRIVQDFAARCGSPMVKRALSIYAMHHVMSQQLCLTRQTIINLAATKLVPQNQTWVTPRVLNRQIKSVIDEMLIKEMTALFEHFSKSLKPKSRREWAPCLAAFLVLCLFMESVEAAADTFVISETEIGIRSGRGYASEWKRSFALGINQEIENLPFKQFAFQFHQIYQTHSRDSGTRSFNPLVDDLCLDEHRGEMGDGVDEMVDGLRDILRVDWGELDFLTMDPPLPNGGEHPYPMDVSFNYEGRLAAKFLLSFENEKYIFGF</sequence>
<feature type="compositionally biased region" description="Low complexity" evidence="2">
    <location>
        <begin position="164"/>
        <end position="188"/>
    </location>
</feature>
<organism evidence="4 5">
    <name type="scientific">Bombardia bombarda</name>
    <dbReference type="NCBI Taxonomy" id="252184"/>
    <lineage>
        <taxon>Eukaryota</taxon>
        <taxon>Fungi</taxon>
        <taxon>Dikarya</taxon>
        <taxon>Ascomycota</taxon>
        <taxon>Pezizomycotina</taxon>
        <taxon>Sordariomycetes</taxon>
        <taxon>Sordariomycetidae</taxon>
        <taxon>Sordariales</taxon>
        <taxon>Lasiosphaeriaceae</taxon>
        <taxon>Bombardia</taxon>
    </lineage>
</organism>
<dbReference type="Pfam" id="PF00172">
    <property type="entry name" value="Zn_clus"/>
    <property type="match status" value="1"/>
</dbReference>
<evidence type="ECO:0000259" key="3">
    <source>
        <dbReference type="PROSITE" id="PS50048"/>
    </source>
</evidence>
<feature type="region of interest" description="Disordered" evidence="2">
    <location>
        <begin position="373"/>
        <end position="395"/>
    </location>
</feature>
<evidence type="ECO:0000256" key="1">
    <source>
        <dbReference type="ARBA" id="ARBA00023242"/>
    </source>
</evidence>
<dbReference type="PANTHER" id="PTHR35392:SF5">
    <property type="entry name" value="ZN(2)-C6 FUNGAL-TYPE DOMAIN-CONTAINING PROTEIN"/>
    <property type="match status" value="1"/>
</dbReference>
<proteinExistence type="predicted"/>
<name>A0AA39WTV3_9PEZI</name>
<feature type="compositionally biased region" description="Low complexity" evidence="2">
    <location>
        <begin position="134"/>
        <end position="143"/>
    </location>
</feature>
<feature type="region of interest" description="Disordered" evidence="2">
    <location>
        <begin position="215"/>
        <end position="234"/>
    </location>
</feature>
<dbReference type="CDD" id="cd00067">
    <property type="entry name" value="GAL4"/>
    <property type="match status" value="1"/>
</dbReference>
<dbReference type="InterPro" id="IPR052973">
    <property type="entry name" value="Fungal_sec-metab_reg_TF"/>
</dbReference>
<dbReference type="Proteomes" id="UP001174934">
    <property type="component" value="Unassembled WGS sequence"/>
</dbReference>
<dbReference type="InterPro" id="IPR001138">
    <property type="entry name" value="Zn2Cys6_DnaBD"/>
</dbReference>
<evidence type="ECO:0000256" key="2">
    <source>
        <dbReference type="SAM" id="MobiDB-lite"/>
    </source>
</evidence>
<dbReference type="SUPFAM" id="SSF57701">
    <property type="entry name" value="Zn2/Cys6 DNA-binding domain"/>
    <property type="match status" value="1"/>
</dbReference>
<accession>A0AA39WTV3</accession>
<reference evidence="4" key="1">
    <citation type="submission" date="2023-06" db="EMBL/GenBank/DDBJ databases">
        <title>Genome-scale phylogeny and comparative genomics of the fungal order Sordariales.</title>
        <authorList>
            <consortium name="Lawrence Berkeley National Laboratory"/>
            <person name="Hensen N."/>
            <person name="Bonometti L."/>
            <person name="Westerberg I."/>
            <person name="Brannstrom I.O."/>
            <person name="Guillou S."/>
            <person name="Cros-Aarteil S."/>
            <person name="Calhoun S."/>
            <person name="Haridas S."/>
            <person name="Kuo A."/>
            <person name="Mondo S."/>
            <person name="Pangilinan J."/>
            <person name="Riley R."/>
            <person name="LaButti K."/>
            <person name="Andreopoulos B."/>
            <person name="Lipzen A."/>
            <person name="Chen C."/>
            <person name="Yanf M."/>
            <person name="Daum C."/>
            <person name="Ng V."/>
            <person name="Clum A."/>
            <person name="Steindorff A."/>
            <person name="Ohm R."/>
            <person name="Martin F."/>
            <person name="Silar P."/>
            <person name="Natvig D."/>
            <person name="Lalanne C."/>
            <person name="Gautier V."/>
            <person name="Ament-velasquez S.L."/>
            <person name="Kruys A."/>
            <person name="Hutchinson M.I."/>
            <person name="Powell A.J."/>
            <person name="Barry K."/>
            <person name="Miller A.N."/>
            <person name="Grigoriev I.V."/>
            <person name="Debuchy R."/>
            <person name="Gladieux P."/>
            <person name="Thoren M.H."/>
            <person name="Johannesson H."/>
        </authorList>
    </citation>
    <scope>NUCLEOTIDE SEQUENCE</scope>
    <source>
        <strain evidence="4">SMH3391-2</strain>
    </source>
</reference>
<feature type="domain" description="Zn(2)-C6 fungal-type" evidence="3">
    <location>
        <begin position="245"/>
        <end position="277"/>
    </location>
</feature>
<dbReference type="PANTHER" id="PTHR35392">
    <property type="entry name" value="ZN(II)2CYS6 TRANSCRIPTION FACTOR (EUROFUNG)-RELATED-RELATED"/>
    <property type="match status" value="1"/>
</dbReference>
<feature type="compositionally biased region" description="Low complexity" evidence="2">
    <location>
        <begin position="77"/>
        <end position="119"/>
    </location>
</feature>
<dbReference type="AlphaFoldDB" id="A0AA39WTV3"/>
<dbReference type="PROSITE" id="PS50048">
    <property type="entry name" value="ZN2_CY6_FUNGAL_2"/>
    <property type="match status" value="1"/>
</dbReference>
<protein>
    <recommendedName>
        <fullName evidence="3">Zn(2)-C6 fungal-type domain-containing protein</fullName>
    </recommendedName>
</protein>
<feature type="region of interest" description="Disordered" evidence="2">
    <location>
        <begin position="75"/>
        <end position="188"/>
    </location>
</feature>
<dbReference type="EMBL" id="JAULSR010000004">
    <property type="protein sequence ID" value="KAK0621474.1"/>
    <property type="molecule type" value="Genomic_DNA"/>
</dbReference>
<comment type="caution">
    <text evidence="4">The sequence shown here is derived from an EMBL/GenBank/DDBJ whole genome shotgun (WGS) entry which is preliminary data.</text>
</comment>